<dbReference type="RefSeq" id="NP_663764.1">
    <property type="nucleotide sequence ID" value="NC_004068.1"/>
</dbReference>
<keyword evidence="2" id="KW-1185">Reference proteome</keyword>
<dbReference type="GeneID" id="951234"/>
<organismHost>
    <name type="scientific">Fringilla coelebs</name>
    <name type="common">chaffinch</name>
    <dbReference type="NCBI Taxonomy" id="37598"/>
</organismHost>
<dbReference type="Proteomes" id="UP000008786">
    <property type="component" value="Segment"/>
</dbReference>
<name>Q8JNA5_FCPVN</name>
<evidence type="ECO:0000313" key="2">
    <source>
        <dbReference type="Proteomes" id="UP000008786"/>
    </source>
</evidence>
<evidence type="ECO:0000313" key="1">
    <source>
        <dbReference type="EMBL" id="AAL14227.1"/>
    </source>
</evidence>
<accession>Q8JNA5</accession>
<protein>
    <submittedName>
        <fullName evidence="1">Putative X-ORF protein</fullName>
    </submittedName>
</protein>
<gene>
    <name evidence="1" type="primary">X-ORF</name>
</gene>
<dbReference type="KEGG" id="vg:951234"/>
<organism evidence="1 2">
    <name type="scientific">Fringilla coelebs papillomavirus (isolate Chaffinch/Netherlands/Dutch)</name>
    <name type="common">FcPV</name>
    <dbReference type="NCBI Taxonomy" id="654914"/>
    <lineage>
        <taxon>Viruses</taxon>
        <taxon>Monodnaviria</taxon>
        <taxon>Shotokuvirae</taxon>
        <taxon>Cossaviricota</taxon>
        <taxon>Papovaviricetes</taxon>
        <taxon>Zurhausenvirales</taxon>
        <taxon>Papillomaviridae</taxon>
        <taxon>Firstpapillomavirinae</taxon>
        <taxon>Etapapillomavirus</taxon>
        <taxon>Fringilla coelebs papillomavirus</taxon>
    </lineage>
</organism>
<proteinExistence type="predicted"/>
<reference evidence="1 2" key="1">
    <citation type="journal article" date="2002" name="J. Virol.">
        <title>Lack of canonical E6 and E7 open reading frames in bird papillomaviruses: Fringilla coelebs papillomavirus and Psittacus erithacus timneh papillomavirus.</title>
        <authorList>
            <person name="Terai M."/>
            <person name="DeSalle R."/>
            <person name="Burk R.D."/>
        </authorList>
    </citation>
    <scope>NUCLEOTIDE SEQUENCE [LARGE SCALE GENOMIC DNA]</scope>
    <source>
        <strain evidence="2">Isolate Chaffinch/Netherlands/Dutch</strain>
    </source>
</reference>
<dbReference type="EMBL" id="AY057109">
    <property type="protein sequence ID" value="AAL14227.1"/>
    <property type="molecule type" value="Genomic_DNA"/>
</dbReference>
<sequence length="199" mass="22571">MELSNPQGLPQTDRCIGSCCSSNSSSSGMRLTLFCGSWCKVVAIGNGGHLPRIPMTQLLISTISRAQCRKLCTAAPYLFLKQCVCIHRMHCLLPIFSQLKRICAGLPPEGWLGTVADKLTMFICQMQNECLKHYPYETLEIVMPYTALRELYSHLQLTASQRRTKVSLILRDIRHCQLVRESKHQARGRKDHRNYFNAA</sequence>